<dbReference type="EnsemblMetazoa" id="MDOA002867-RA">
    <property type="protein sequence ID" value="MDOA002867-PA"/>
    <property type="gene ID" value="MDOA002867"/>
</dbReference>
<feature type="compositionally biased region" description="Acidic residues" evidence="1">
    <location>
        <begin position="125"/>
        <end position="139"/>
    </location>
</feature>
<evidence type="ECO:0000313" key="3">
    <source>
        <dbReference type="EnsemblMetazoa" id="MDOA002867-PA"/>
    </source>
</evidence>
<dbReference type="VEuPathDB" id="VectorBase:MDOMA2_003731"/>
<gene>
    <name evidence="3" type="primary">101887553</name>
</gene>
<feature type="domain" description="MADF" evidence="2">
    <location>
        <begin position="173"/>
        <end position="268"/>
    </location>
</feature>
<accession>A0A1I8MAE7</accession>
<dbReference type="SMART" id="SM00595">
    <property type="entry name" value="MADF"/>
    <property type="match status" value="2"/>
</dbReference>
<protein>
    <recommendedName>
        <fullName evidence="2">MADF domain-containing protein</fullName>
    </recommendedName>
</protein>
<dbReference type="PANTHER" id="PTHR21505">
    <property type="entry name" value="MADF DOMAIN-CONTAINING PROTEIN-RELATED"/>
    <property type="match status" value="1"/>
</dbReference>
<sequence>MTLKWKRETTEQLINCVKQNPSLYNVSTPGYLDRKGKDRTWDKILAKMVRFDPHLNKEEIRRKWRNLRVQFMQEERMLNNTKEDGTCGNDDVYIPKLWCYNQMSFLKPQFITRRRIEVIVKPQGDNEDNTMDNLEDTENGDSTMEECTNISTQNKKYPRQIMERVWTRELIVALINELKKHELLYNANHPLHADVDMRNHALFVIWSELKKFNTNLTIKHVRVKIRVLRVQYRKELHDLEIDRQRGKRTETPKLWCFRLLSFMRPYTVIQTNLTPKVSSCLSEISEYSNSSEDESPYNGLVEKANSEENLLQEMDKEKTSNLDEDIEGLYTEPEVDLINNEREKSYVDEDVDNIKTYYNEPEDLHHEENNEHYEEEIHPNNPYIALPEDRHPESNKRPRSFNQNKQHRIAQNIKPNNRMTIHVNKNIGRSSRTELLPANSRRRQIETNEELLNVRVQQNNTFDWLGKQVSYEINSLKDEQIQRETIWKIQKLLYEAYRQDRAKNCPDPLGANQREGGSSNL</sequence>
<proteinExistence type="predicted"/>
<reference evidence="3" key="1">
    <citation type="submission" date="2020-05" db="UniProtKB">
        <authorList>
            <consortium name="EnsemblMetazoa"/>
        </authorList>
    </citation>
    <scope>IDENTIFICATION</scope>
    <source>
        <strain evidence="3">Aabys</strain>
    </source>
</reference>
<dbReference type="PROSITE" id="PS51029">
    <property type="entry name" value="MADF"/>
    <property type="match status" value="2"/>
</dbReference>
<evidence type="ECO:0000256" key="1">
    <source>
        <dbReference type="SAM" id="MobiDB-lite"/>
    </source>
</evidence>
<feature type="domain" description="MADF" evidence="2">
    <location>
        <begin position="12"/>
        <end position="111"/>
    </location>
</feature>
<dbReference type="InterPro" id="IPR006578">
    <property type="entry name" value="MADF-dom"/>
</dbReference>
<dbReference type="Gene3D" id="1.10.10.60">
    <property type="entry name" value="Homeodomain-like"/>
    <property type="match status" value="1"/>
</dbReference>
<evidence type="ECO:0000259" key="2">
    <source>
        <dbReference type="PROSITE" id="PS51029"/>
    </source>
</evidence>
<feature type="region of interest" description="Disordered" evidence="1">
    <location>
        <begin position="124"/>
        <end position="144"/>
    </location>
</feature>
<name>A0A1I8MAE7_MUSDO</name>
<dbReference type="AlphaFoldDB" id="A0A1I8MAE7"/>
<organism evidence="3">
    <name type="scientific">Musca domestica</name>
    <name type="common">House fly</name>
    <dbReference type="NCBI Taxonomy" id="7370"/>
    <lineage>
        <taxon>Eukaryota</taxon>
        <taxon>Metazoa</taxon>
        <taxon>Ecdysozoa</taxon>
        <taxon>Arthropoda</taxon>
        <taxon>Hexapoda</taxon>
        <taxon>Insecta</taxon>
        <taxon>Pterygota</taxon>
        <taxon>Neoptera</taxon>
        <taxon>Endopterygota</taxon>
        <taxon>Diptera</taxon>
        <taxon>Brachycera</taxon>
        <taxon>Muscomorpha</taxon>
        <taxon>Muscoidea</taxon>
        <taxon>Muscidae</taxon>
        <taxon>Musca</taxon>
    </lineage>
</organism>
<dbReference type="Pfam" id="PF10545">
    <property type="entry name" value="MADF_DNA_bdg"/>
    <property type="match status" value="2"/>
</dbReference>
<dbReference type="VEuPathDB" id="VectorBase:MDOA002867"/>
<dbReference type="OrthoDB" id="8881252at2759"/>
<dbReference type="PANTHER" id="PTHR21505:SF12">
    <property type="entry name" value="MADF DOMAIN-CONTAINING PROTEIN-RELATED"/>
    <property type="match status" value="1"/>
</dbReference>